<dbReference type="SMART" id="SM00248">
    <property type="entry name" value="ANK"/>
    <property type="match status" value="3"/>
</dbReference>
<name>A0AA38G4B8_TAXCH</name>
<gene>
    <name evidence="5" type="ORF">KI387_023221</name>
</gene>
<sequence>MVNVLLSESKSPHKIIKRSDFLGKTALHMAASCGSSDTVRILLEHGAEPLRERDCDRRTALHYAAQAATGEEGITLAEILIEGCKSDQEKLLFLFASAAGLGTADQNLSDSVLKDYLLKEKQVIKDKVGTNNLLRTAACFGDIEMTKELLTRGCQLSDIHDQQWRNELAETQRELVDQVSSQLERFVDQGNDQPTTSDNLGRYDYARGLAALFLNPYLKSPIAVGISGSWGMGKSSLMIQTEVILLQTSAQLSFLPSPNFSNSASDIPGAKAMELSEKGKMKHRGINRQLDLLSDEQIQAKNPNEDSLVKFLDKYDVKYHDIFKSLAVMDKSDMVLSAINLVLAVCEINVILGMDKDLIERAIIKKYGDAKGKKSSKHNEELADMYIQKIIQLPLDLADPSKEESRSFLRGQLGVFETVLKMFNFGTVMIDSRTSRGSIPHAEIESESKKEINPVPDVTVEETPEEINSRTSRGSIPHAEIESESENEINPVPDVTVEETPEEISTKVSLKFPCYTYTHVTFLLKMFNLATLLIDSEIETESEKEINPSPDVAIEMQNTEEPTTQAPTETDPAVSLVIPTGAEATQGNYSNRGTSDEPTANTNRGIKSSVSLIPIRDILFVTYSEGEQDAFCYFQEMATECRKLPREWKRLLNYHRLVWYIFLISNQAKVLAAGWQVHLIAWIFVCWEWKDNMNFLIENWSEIGLPNIDSDSGGPSLLSIVEHLMEEHDQKADHPNRKDEASEKIQEVEGSVGKTGNIKETAPSSINEAHKLKDADADMMARIPKLEREMATSTDGSDGKETLGELKKEMKELRDQVSLELKELRDELKELRDHMVKKQSEKTKKKAEDKKIKMENIKNWKRMKTALE</sequence>
<keyword evidence="6" id="KW-1185">Reference proteome</keyword>
<dbReference type="Pfam" id="PF07693">
    <property type="entry name" value="KAP_NTPase"/>
    <property type="match status" value="2"/>
</dbReference>
<evidence type="ECO:0000313" key="6">
    <source>
        <dbReference type="Proteomes" id="UP000824469"/>
    </source>
</evidence>
<feature type="repeat" description="ANK" evidence="1">
    <location>
        <begin position="22"/>
        <end position="48"/>
    </location>
</feature>
<comment type="caution">
    <text evidence="5">The sequence shown here is derived from an EMBL/GenBank/DDBJ whole genome shotgun (WGS) entry which is preliminary data.</text>
</comment>
<dbReference type="Pfam" id="PF12796">
    <property type="entry name" value="Ank_2"/>
    <property type="match status" value="1"/>
</dbReference>
<feature type="coiled-coil region" evidence="2">
    <location>
        <begin position="803"/>
        <end position="857"/>
    </location>
</feature>
<dbReference type="Gene3D" id="1.25.40.20">
    <property type="entry name" value="Ankyrin repeat-containing domain"/>
    <property type="match status" value="1"/>
</dbReference>
<feature type="region of interest" description="Disordered" evidence="3">
    <location>
        <begin position="458"/>
        <end position="487"/>
    </location>
</feature>
<dbReference type="AlphaFoldDB" id="A0AA38G4B8"/>
<dbReference type="PROSITE" id="PS50297">
    <property type="entry name" value="ANK_REP_REGION"/>
    <property type="match status" value="1"/>
</dbReference>
<feature type="region of interest" description="Disordered" evidence="3">
    <location>
        <begin position="584"/>
        <end position="603"/>
    </location>
</feature>
<dbReference type="InterPro" id="IPR002110">
    <property type="entry name" value="Ankyrin_rpt"/>
</dbReference>
<feature type="domain" description="KAP NTPase" evidence="4">
    <location>
        <begin position="331"/>
        <end position="412"/>
    </location>
</feature>
<dbReference type="PANTHER" id="PTHR22674">
    <property type="entry name" value="NTPASE, KAP FAMILY P-LOOP DOMAIN-CONTAINING 1"/>
    <property type="match status" value="1"/>
</dbReference>
<evidence type="ECO:0000313" key="5">
    <source>
        <dbReference type="EMBL" id="KAH9314594.1"/>
    </source>
</evidence>
<dbReference type="InterPro" id="IPR011646">
    <property type="entry name" value="KAP_P-loop"/>
</dbReference>
<feature type="region of interest" description="Disordered" evidence="3">
    <location>
        <begin position="728"/>
        <end position="760"/>
    </location>
</feature>
<organism evidence="5 6">
    <name type="scientific">Taxus chinensis</name>
    <name type="common">Chinese yew</name>
    <name type="synonym">Taxus wallichiana var. chinensis</name>
    <dbReference type="NCBI Taxonomy" id="29808"/>
    <lineage>
        <taxon>Eukaryota</taxon>
        <taxon>Viridiplantae</taxon>
        <taxon>Streptophyta</taxon>
        <taxon>Embryophyta</taxon>
        <taxon>Tracheophyta</taxon>
        <taxon>Spermatophyta</taxon>
        <taxon>Pinopsida</taxon>
        <taxon>Pinidae</taxon>
        <taxon>Conifers II</taxon>
        <taxon>Cupressales</taxon>
        <taxon>Taxaceae</taxon>
        <taxon>Taxus</taxon>
    </lineage>
</organism>
<feature type="non-terminal residue" evidence="5">
    <location>
        <position position="868"/>
    </location>
</feature>
<evidence type="ECO:0000259" key="4">
    <source>
        <dbReference type="Pfam" id="PF07693"/>
    </source>
</evidence>
<keyword evidence="2" id="KW-0175">Coiled coil</keyword>
<dbReference type="InterPro" id="IPR052754">
    <property type="entry name" value="NTPase_KAP_P-loop"/>
</dbReference>
<accession>A0AA38G4B8</accession>
<protein>
    <recommendedName>
        <fullName evidence="4">KAP NTPase domain-containing protein</fullName>
    </recommendedName>
</protein>
<dbReference type="EMBL" id="JAHRHJ020000005">
    <property type="protein sequence ID" value="KAH9314594.1"/>
    <property type="molecule type" value="Genomic_DNA"/>
</dbReference>
<evidence type="ECO:0000256" key="1">
    <source>
        <dbReference type="PROSITE-ProRule" id="PRU00023"/>
    </source>
</evidence>
<proteinExistence type="predicted"/>
<dbReference type="Proteomes" id="UP000824469">
    <property type="component" value="Unassembled WGS sequence"/>
</dbReference>
<reference evidence="5 6" key="1">
    <citation type="journal article" date="2021" name="Nat. Plants">
        <title>The Taxus genome provides insights into paclitaxel biosynthesis.</title>
        <authorList>
            <person name="Xiong X."/>
            <person name="Gou J."/>
            <person name="Liao Q."/>
            <person name="Li Y."/>
            <person name="Zhou Q."/>
            <person name="Bi G."/>
            <person name="Li C."/>
            <person name="Du R."/>
            <person name="Wang X."/>
            <person name="Sun T."/>
            <person name="Guo L."/>
            <person name="Liang H."/>
            <person name="Lu P."/>
            <person name="Wu Y."/>
            <person name="Zhang Z."/>
            <person name="Ro D.K."/>
            <person name="Shang Y."/>
            <person name="Huang S."/>
            <person name="Yan J."/>
        </authorList>
    </citation>
    <scope>NUCLEOTIDE SEQUENCE [LARGE SCALE GENOMIC DNA]</scope>
    <source>
        <strain evidence="5">Ta-2019</strain>
    </source>
</reference>
<dbReference type="SUPFAM" id="SSF48403">
    <property type="entry name" value="Ankyrin repeat"/>
    <property type="match status" value="1"/>
</dbReference>
<keyword evidence="1" id="KW-0040">ANK repeat</keyword>
<feature type="domain" description="KAP NTPase" evidence="4">
    <location>
        <begin position="205"/>
        <end position="239"/>
    </location>
</feature>
<dbReference type="PROSITE" id="PS50088">
    <property type="entry name" value="ANK_REPEAT"/>
    <property type="match status" value="1"/>
</dbReference>
<dbReference type="InterPro" id="IPR036770">
    <property type="entry name" value="Ankyrin_rpt-contain_sf"/>
</dbReference>
<evidence type="ECO:0000256" key="3">
    <source>
        <dbReference type="SAM" id="MobiDB-lite"/>
    </source>
</evidence>
<feature type="compositionally biased region" description="Basic and acidic residues" evidence="3">
    <location>
        <begin position="728"/>
        <end position="747"/>
    </location>
</feature>
<dbReference type="PANTHER" id="PTHR22674:SF6">
    <property type="entry name" value="NTPASE KAP FAMILY P-LOOP DOMAIN-CONTAINING PROTEIN 1"/>
    <property type="match status" value="1"/>
</dbReference>
<evidence type="ECO:0000256" key="2">
    <source>
        <dbReference type="SAM" id="Coils"/>
    </source>
</evidence>